<evidence type="ECO:0000256" key="1">
    <source>
        <dbReference type="ARBA" id="ARBA00004370"/>
    </source>
</evidence>
<dbReference type="Pfam" id="PF05433">
    <property type="entry name" value="Rick_17kDa_Anti"/>
    <property type="match status" value="1"/>
</dbReference>
<reference evidence="5 6" key="1">
    <citation type="submission" date="2017-08" db="EMBL/GenBank/DDBJ databases">
        <title>Infants hospitalized years apart are colonized by the same room-sourced microbial strains.</title>
        <authorList>
            <person name="Brooks B."/>
            <person name="Olm M.R."/>
            <person name="Firek B.A."/>
            <person name="Baker R."/>
            <person name="Thomas B.C."/>
            <person name="Morowitz M.J."/>
            <person name="Banfield J.F."/>
        </authorList>
    </citation>
    <scope>NUCLEOTIDE SEQUENCE [LARGE SCALE GENOMIC DNA]</scope>
    <source>
        <strain evidence="5">S2_012_000_R2_81</strain>
    </source>
</reference>
<dbReference type="PANTHER" id="PTHR35603">
    <property type="match status" value="1"/>
</dbReference>
<name>A0A2W5DYU7_9BURK</name>
<dbReference type="Proteomes" id="UP000249633">
    <property type="component" value="Unassembled WGS sequence"/>
</dbReference>
<proteinExistence type="predicted"/>
<dbReference type="GO" id="GO:0019867">
    <property type="term" value="C:outer membrane"/>
    <property type="evidence" value="ECO:0007669"/>
    <property type="project" value="InterPro"/>
</dbReference>
<comment type="subcellular location">
    <subcellularLocation>
        <location evidence="1">Membrane</location>
    </subcellularLocation>
</comment>
<feature type="compositionally biased region" description="Basic and acidic residues" evidence="3">
    <location>
        <begin position="186"/>
        <end position="198"/>
    </location>
</feature>
<keyword evidence="2" id="KW-0472">Membrane</keyword>
<feature type="region of interest" description="Disordered" evidence="3">
    <location>
        <begin position="186"/>
        <end position="218"/>
    </location>
</feature>
<organism evidence="5 6">
    <name type="scientific">Roseateles depolymerans</name>
    <dbReference type="NCBI Taxonomy" id="76731"/>
    <lineage>
        <taxon>Bacteria</taxon>
        <taxon>Pseudomonadati</taxon>
        <taxon>Pseudomonadota</taxon>
        <taxon>Betaproteobacteria</taxon>
        <taxon>Burkholderiales</taxon>
        <taxon>Sphaerotilaceae</taxon>
        <taxon>Roseateles</taxon>
    </lineage>
</organism>
<dbReference type="InterPro" id="IPR051407">
    <property type="entry name" value="Bact_OM_lipoprot/Surf_antigen"/>
</dbReference>
<dbReference type="EMBL" id="QFOD01000005">
    <property type="protein sequence ID" value="PZP33820.1"/>
    <property type="molecule type" value="Genomic_DNA"/>
</dbReference>
<dbReference type="AlphaFoldDB" id="A0A2W5DYU7"/>
<feature type="domain" description="Glycine zipper 2TM" evidence="4">
    <location>
        <begin position="130"/>
        <end position="171"/>
    </location>
</feature>
<feature type="compositionally biased region" description="Low complexity" evidence="3">
    <location>
        <begin position="58"/>
        <end position="79"/>
    </location>
</feature>
<evidence type="ECO:0000256" key="2">
    <source>
        <dbReference type="ARBA" id="ARBA00023136"/>
    </source>
</evidence>
<evidence type="ECO:0000313" key="6">
    <source>
        <dbReference type="Proteomes" id="UP000249633"/>
    </source>
</evidence>
<feature type="region of interest" description="Disordered" evidence="3">
    <location>
        <begin position="40"/>
        <end position="102"/>
    </location>
</feature>
<dbReference type="PANTHER" id="PTHR35603:SF2">
    <property type="entry name" value="OUTER MEMBRANE LIPOPROTEIN"/>
    <property type="match status" value="1"/>
</dbReference>
<evidence type="ECO:0000313" key="5">
    <source>
        <dbReference type="EMBL" id="PZP33820.1"/>
    </source>
</evidence>
<gene>
    <name evidence="5" type="ORF">DI603_06945</name>
</gene>
<sequence length="218" mass="22134">MQSAHPSTPALKSTQIVAGVAVVLALLGGAYAVGRSQAPIEPAPATESQASPDEGRDTAATAKESAAKAPVVVAQAPTPSRRETASPASRETAPLSPAERERQTLASLCERCALVTDVHTESRRGQGSGLGAVGGAVVGGLLGNMVGGGNGRKLATVGGAVAGGYAGNEIEKNQKTHTVWVVQAKDRDGQVHRFERSSDPGVQSGDQISLHEGGFSPR</sequence>
<evidence type="ECO:0000259" key="4">
    <source>
        <dbReference type="Pfam" id="PF05433"/>
    </source>
</evidence>
<protein>
    <recommendedName>
        <fullName evidence="4">Glycine zipper 2TM domain-containing protein</fullName>
    </recommendedName>
</protein>
<dbReference type="InterPro" id="IPR008816">
    <property type="entry name" value="Gly_zipper_2TM_dom"/>
</dbReference>
<evidence type="ECO:0000256" key="3">
    <source>
        <dbReference type="SAM" id="MobiDB-lite"/>
    </source>
</evidence>
<comment type="caution">
    <text evidence="5">The sequence shown here is derived from an EMBL/GenBank/DDBJ whole genome shotgun (WGS) entry which is preliminary data.</text>
</comment>
<accession>A0A2W5DYU7</accession>